<evidence type="ECO:0008006" key="4">
    <source>
        <dbReference type="Google" id="ProtNLM"/>
    </source>
</evidence>
<dbReference type="OrthoDB" id="7561239at2"/>
<name>A0A059XSR1_9BACT</name>
<gene>
    <name evidence="2" type="ORF">Y981_00345</name>
</gene>
<dbReference type="RefSeq" id="WP_051613730.1">
    <property type="nucleotide sequence ID" value="NZ_CP007243.1"/>
</dbReference>
<feature type="signal peptide" evidence="1">
    <location>
        <begin position="1"/>
        <end position="28"/>
    </location>
</feature>
<dbReference type="AlphaFoldDB" id="A0A059XSR1"/>
<dbReference type="HOGENOM" id="CLU_126613_1_0_0"/>
<proteinExistence type="predicted"/>
<dbReference type="KEGG" id="lfp:Y981_00345"/>
<dbReference type="Proteomes" id="UP000027059">
    <property type="component" value="Chromosome"/>
</dbReference>
<dbReference type="Pfam" id="PF11005">
    <property type="entry name" value="DUF2844"/>
    <property type="match status" value="1"/>
</dbReference>
<organism evidence="2 3">
    <name type="scientific">Leptospirillum ferriphilum YSK</name>
    <dbReference type="NCBI Taxonomy" id="1441628"/>
    <lineage>
        <taxon>Bacteria</taxon>
        <taxon>Pseudomonadati</taxon>
        <taxon>Nitrospirota</taxon>
        <taxon>Nitrospiria</taxon>
        <taxon>Nitrospirales</taxon>
        <taxon>Nitrospiraceae</taxon>
        <taxon>Leptospirillum</taxon>
    </lineage>
</organism>
<sequence length="168" mass="18358">MKKKRRIVLSIARVLLCLFFVLPGNARAGLDGNRTQIAADAQKLGLVAGPVTNENGYSTVTLTLPATSPLSMNGRKTLTVREFFDTGGTIFAVAWEGSLPPDLSVLLGDKITRVPQKNLSPYRHQLLVQTPDLKLRVIGTARFRAGNAWIPTRLPPGFRTDQIRVLAP</sequence>
<accession>A0A059XSR1</accession>
<reference evidence="3" key="1">
    <citation type="submission" date="2014-02" db="EMBL/GenBank/DDBJ databases">
        <title>Complete genome sequence and comparative genomic analysis of the nitrogen-fixing bacterium Leptospirillum ferriphilum YSK.</title>
        <authorList>
            <person name="Guo X."/>
            <person name="Yin H."/>
            <person name="Liang Y."/>
            <person name="Hu Q."/>
            <person name="Ma L."/>
            <person name="Xiao Y."/>
            <person name="Zhang X."/>
            <person name="Qiu G."/>
            <person name="Liu X."/>
        </authorList>
    </citation>
    <scope>NUCLEOTIDE SEQUENCE [LARGE SCALE GENOMIC DNA]</scope>
    <source>
        <strain evidence="3">YSK</strain>
    </source>
</reference>
<evidence type="ECO:0000256" key="1">
    <source>
        <dbReference type="SAM" id="SignalP"/>
    </source>
</evidence>
<dbReference type="EMBL" id="CP007243">
    <property type="protein sequence ID" value="AIA29828.1"/>
    <property type="molecule type" value="Genomic_DNA"/>
</dbReference>
<keyword evidence="1" id="KW-0732">Signal</keyword>
<evidence type="ECO:0000313" key="2">
    <source>
        <dbReference type="EMBL" id="AIA29828.1"/>
    </source>
</evidence>
<dbReference type="InterPro" id="IPR021267">
    <property type="entry name" value="DUF2844"/>
</dbReference>
<reference evidence="2 3" key="2">
    <citation type="journal article" date="2015" name="Biomed. Res. Int.">
        <title>Effects of Arsenite Resistance on the Growth and Functional Gene Expression of Leptospirillum ferriphilum and Acidithiobacillus thiooxidans in Pure Culture and Coculture.</title>
        <authorList>
            <person name="Jiang H."/>
            <person name="Liang Y."/>
            <person name="Yin H."/>
            <person name="Xiao Y."/>
            <person name="Guo X."/>
            <person name="Xu Y."/>
            <person name="Hu Q."/>
            <person name="Liu H."/>
            <person name="Liu X."/>
        </authorList>
    </citation>
    <scope>NUCLEOTIDE SEQUENCE [LARGE SCALE GENOMIC DNA]</scope>
    <source>
        <strain evidence="2 3">YSK</strain>
    </source>
</reference>
<keyword evidence="3" id="KW-1185">Reference proteome</keyword>
<evidence type="ECO:0000313" key="3">
    <source>
        <dbReference type="Proteomes" id="UP000027059"/>
    </source>
</evidence>
<feature type="chain" id="PRO_5001581800" description="DUF2844 domain-containing protein" evidence="1">
    <location>
        <begin position="29"/>
        <end position="168"/>
    </location>
</feature>
<protein>
    <recommendedName>
        <fullName evidence="4">DUF2844 domain-containing protein</fullName>
    </recommendedName>
</protein>